<dbReference type="AlphaFoldDB" id="A0A1G2BJF0"/>
<dbReference type="CDD" id="cd00552">
    <property type="entry name" value="RaiA"/>
    <property type="match status" value="1"/>
</dbReference>
<evidence type="ECO:0000313" key="2">
    <source>
        <dbReference type="Proteomes" id="UP000177817"/>
    </source>
</evidence>
<name>A0A1G2BJF0_9BACT</name>
<protein>
    <submittedName>
        <fullName evidence="1">Ribosomal subunit interface protein</fullName>
    </submittedName>
</protein>
<gene>
    <name evidence="1" type="ORF">A2677_03675</name>
</gene>
<accession>A0A1G2BJF0</accession>
<comment type="caution">
    <text evidence="1">The sequence shown here is derived from an EMBL/GenBank/DDBJ whole genome shotgun (WGS) entry which is preliminary data.</text>
</comment>
<proteinExistence type="predicted"/>
<dbReference type="InterPro" id="IPR036567">
    <property type="entry name" value="RHF-like"/>
</dbReference>
<reference evidence="1 2" key="1">
    <citation type="journal article" date="2016" name="Nat. Commun.">
        <title>Thousands of microbial genomes shed light on interconnected biogeochemical processes in an aquifer system.</title>
        <authorList>
            <person name="Anantharaman K."/>
            <person name="Brown C.T."/>
            <person name="Hug L.A."/>
            <person name="Sharon I."/>
            <person name="Castelle C.J."/>
            <person name="Probst A.J."/>
            <person name="Thomas B.C."/>
            <person name="Singh A."/>
            <person name="Wilkins M.J."/>
            <person name="Karaoz U."/>
            <person name="Brodie E.L."/>
            <person name="Williams K.H."/>
            <person name="Hubbard S.S."/>
            <person name="Banfield J.F."/>
        </authorList>
    </citation>
    <scope>NUCLEOTIDE SEQUENCE [LARGE SCALE GENOMIC DNA]</scope>
</reference>
<dbReference type="SUPFAM" id="SSF69754">
    <property type="entry name" value="Ribosome binding protein Y (YfiA homologue)"/>
    <property type="match status" value="1"/>
</dbReference>
<dbReference type="NCBIfam" id="TIGR00741">
    <property type="entry name" value="yfiA"/>
    <property type="match status" value="1"/>
</dbReference>
<dbReference type="Gene3D" id="3.30.160.100">
    <property type="entry name" value="Ribosome hibernation promotion factor-like"/>
    <property type="match status" value="1"/>
</dbReference>
<sequence>MEYQVYSKNVFVTDSLSEYLRMKMAHIDKLSVNPIACRVDVSRDAHHRKGEVFRIEINMTVPNRLLRIVEVQSDMRAAIDIATDKLLEQLKKYKSKAIDLRRGFSRLFKRQRRNSR</sequence>
<evidence type="ECO:0000313" key="1">
    <source>
        <dbReference type="EMBL" id="OGY89294.1"/>
    </source>
</evidence>
<dbReference type="EMBL" id="MHKK01000037">
    <property type="protein sequence ID" value="OGY89294.1"/>
    <property type="molecule type" value="Genomic_DNA"/>
</dbReference>
<dbReference type="Pfam" id="PF02482">
    <property type="entry name" value="Ribosomal_S30AE"/>
    <property type="match status" value="1"/>
</dbReference>
<organism evidence="1 2">
    <name type="scientific">Candidatus Komeilibacteria bacterium RIFCSPHIGHO2_01_FULL_52_14</name>
    <dbReference type="NCBI Taxonomy" id="1798549"/>
    <lineage>
        <taxon>Bacteria</taxon>
        <taxon>Candidatus Komeiliibacteriota</taxon>
    </lineage>
</organism>
<dbReference type="InterPro" id="IPR003489">
    <property type="entry name" value="RHF/RaiA"/>
</dbReference>
<dbReference type="Proteomes" id="UP000177817">
    <property type="component" value="Unassembled WGS sequence"/>
</dbReference>